<dbReference type="OrthoDB" id="509705at2"/>
<dbReference type="InterPro" id="IPR001296">
    <property type="entry name" value="Glyco_trans_1"/>
</dbReference>
<feature type="domain" description="Glycosyl transferase family 1" evidence="3">
    <location>
        <begin position="400"/>
        <end position="568"/>
    </location>
</feature>
<evidence type="ECO:0000256" key="2">
    <source>
        <dbReference type="ARBA" id="ARBA00022679"/>
    </source>
</evidence>
<keyword evidence="1" id="KW-0328">Glycosyltransferase</keyword>
<dbReference type="GO" id="GO:1901137">
    <property type="term" value="P:carbohydrate derivative biosynthetic process"/>
    <property type="evidence" value="ECO:0007669"/>
    <property type="project" value="UniProtKB-ARBA"/>
</dbReference>
<dbReference type="STRING" id="446465.Bfae_27990"/>
<evidence type="ECO:0000259" key="4">
    <source>
        <dbReference type="Pfam" id="PF13579"/>
    </source>
</evidence>
<dbReference type="PATRIC" id="fig|446465.5.peg.2760"/>
<keyword evidence="6" id="KW-1185">Reference proteome</keyword>
<keyword evidence="2 5" id="KW-0808">Transferase</keyword>
<feature type="domain" description="Glycosyltransferase subfamily 4-like N-terminal" evidence="4">
    <location>
        <begin position="193"/>
        <end position="373"/>
    </location>
</feature>
<dbReference type="Pfam" id="PF00534">
    <property type="entry name" value="Glycos_transf_1"/>
    <property type="match status" value="1"/>
</dbReference>
<dbReference type="AlphaFoldDB" id="C7MHP8"/>
<organism evidence="5 6">
    <name type="scientific">Brachybacterium faecium (strain ATCC 43885 / DSM 4810 / JCM 11609 / LMG 19847 / NBRC 14762 / NCIMB 9860 / 6-10)</name>
    <dbReference type="NCBI Taxonomy" id="446465"/>
    <lineage>
        <taxon>Bacteria</taxon>
        <taxon>Bacillati</taxon>
        <taxon>Actinomycetota</taxon>
        <taxon>Actinomycetes</taxon>
        <taxon>Micrococcales</taxon>
        <taxon>Dermabacteraceae</taxon>
        <taxon>Brachybacterium</taxon>
    </lineage>
</organism>
<protein>
    <submittedName>
        <fullName evidence="5">Glycosyltransferase</fullName>
    </submittedName>
</protein>
<dbReference type="Proteomes" id="UP000001919">
    <property type="component" value="Chromosome"/>
</dbReference>
<proteinExistence type="predicted"/>
<dbReference type="GO" id="GO:0016757">
    <property type="term" value="F:glycosyltransferase activity"/>
    <property type="evidence" value="ECO:0007669"/>
    <property type="project" value="UniProtKB-KW"/>
</dbReference>
<dbReference type="Gene3D" id="3.40.50.2000">
    <property type="entry name" value="Glycogen Phosphorylase B"/>
    <property type="match status" value="2"/>
</dbReference>
<dbReference type="KEGG" id="bfa:Bfae_27990"/>
<sequence>MPSLRHVARTARLLLDSATQHLVDDPALLVVQVSRRLPLRVRVGAGKALLRAGGAVPRTRGIAALGAYMAGDTAEAQTLAARSAAAGSRLGGEVAVLLGRFDLLSAQAAASTRARASWMRGDLSEAVEILAEAGLGESIYAQRLRSELRLLEVGHRLPVPEQATAPTPPSLRDGERLRVLHLLTNSLPHTQSGYSLRSHRLLTALRGAGIDSVVLTRTGYPVMLGKPFAAAEDVVDGIRYVRTLPRRLPSTQEGRLQAEVERALELVAEFRPHVLHATTNYFNALVAQAVSAATGVPWILEVRGLMEKTWIASHPGDEEQRRAAASEKARTVALREAELASAAGAVVTLSDTMVEELSRRGLEADTITVVPNGVDDSLLSDHLTTDEARAAVGLETERGAFLIGAVSALIDYEGFDTLLRAAARLLEDPRTDPALREGLHVVLAGDGTAAPGLRALAEELGIGDRVTMPGRVPREAARNWVQALDVVVVPRHDLDVARTVTPQKPVEAMALARPVIVSDLPALRETVTDSAGKRVGALAPAGDPAALAAQIHALWADRAQRARRAAEGQELAAERTWPALVRRYEAVYARAASDRRGGAARGE</sequence>
<dbReference type="CDD" id="cd03794">
    <property type="entry name" value="GT4_WbuB-like"/>
    <property type="match status" value="1"/>
</dbReference>
<dbReference type="Pfam" id="PF13579">
    <property type="entry name" value="Glyco_trans_4_4"/>
    <property type="match status" value="1"/>
</dbReference>
<evidence type="ECO:0000256" key="1">
    <source>
        <dbReference type="ARBA" id="ARBA00022676"/>
    </source>
</evidence>
<dbReference type="PANTHER" id="PTHR45947">
    <property type="entry name" value="SULFOQUINOVOSYL TRANSFERASE SQD2"/>
    <property type="match status" value="1"/>
</dbReference>
<accession>C7MHP8</accession>
<dbReference type="EMBL" id="CP001643">
    <property type="protein sequence ID" value="ACU86565.1"/>
    <property type="molecule type" value="Genomic_DNA"/>
</dbReference>
<dbReference type="InterPro" id="IPR028098">
    <property type="entry name" value="Glyco_trans_4-like_N"/>
</dbReference>
<reference evidence="5 6" key="1">
    <citation type="journal article" date="2009" name="Stand. Genomic Sci.">
        <title>Complete genome sequence of Brachybacterium faecium type strain (Schefferle 6-10).</title>
        <authorList>
            <person name="Lapidus A."/>
            <person name="Pukall R."/>
            <person name="Labuttii K."/>
            <person name="Copeland A."/>
            <person name="Del Rio T.G."/>
            <person name="Nolan M."/>
            <person name="Chen F."/>
            <person name="Lucas S."/>
            <person name="Tice H."/>
            <person name="Cheng J.F."/>
            <person name="Bruce D."/>
            <person name="Goodwin L."/>
            <person name="Pitluck S."/>
            <person name="Rohde M."/>
            <person name="Goker M."/>
            <person name="Pati A."/>
            <person name="Ivanova N."/>
            <person name="Mavrommatis K."/>
            <person name="Chen A."/>
            <person name="Palaniappan K."/>
            <person name="D'haeseleer P."/>
            <person name="Chain P."/>
            <person name="Bristow J."/>
            <person name="Eisen J.A."/>
            <person name="Markowitz V."/>
            <person name="Hugenholtz P."/>
            <person name="Kyrpides N.C."/>
            <person name="Klenk H.P."/>
        </authorList>
    </citation>
    <scope>NUCLEOTIDE SEQUENCE [LARGE SCALE GENOMIC DNA]</scope>
    <source>
        <strain evidence="6">ATCC 43885 / DSM 4810 / JCM 11609 / LMG 19847 / NBRC 14762 / NCIMB 9860 / 6-10</strain>
    </source>
</reference>
<dbReference type="SUPFAM" id="SSF53756">
    <property type="entry name" value="UDP-Glycosyltransferase/glycogen phosphorylase"/>
    <property type="match status" value="1"/>
</dbReference>
<evidence type="ECO:0000313" key="5">
    <source>
        <dbReference type="EMBL" id="ACU86565.1"/>
    </source>
</evidence>
<dbReference type="InterPro" id="IPR050194">
    <property type="entry name" value="Glycosyltransferase_grp1"/>
</dbReference>
<evidence type="ECO:0000259" key="3">
    <source>
        <dbReference type="Pfam" id="PF00534"/>
    </source>
</evidence>
<dbReference type="eggNOG" id="COG0438">
    <property type="taxonomic scope" value="Bacteria"/>
</dbReference>
<dbReference type="HOGENOM" id="CLU_009583_25_0_11"/>
<dbReference type="PANTHER" id="PTHR45947:SF15">
    <property type="entry name" value="TEICHURONIC ACID BIOSYNTHESIS GLYCOSYLTRANSFERASE TUAC-RELATED"/>
    <property type="match status" value="1"/>
</dbReference>
<evidence type="ECO:0000313" key="6">
    <source>
        <dbReference type="Proteomes" id="UP000001919"/>
    </source>
</evidence>
<dbReference type="CAZy" id="GT4">
    <property type="family name" value="Glycosyltransferase Family 4"/>
</dbReference>
<name>C7MHP8_BRAFD</name>
<gene>
    <name evidence="5" type="ordered locus">Bfae_27990</name>
</gene>